<evidence type="ECO:0000313" key="1">
    <source>
        <dbReference type="EMBL" id="SLN38561.1"/>
    </source>
</evidence>
<evidence type="ECO:0008006" key="3">
    <source>
        <dbReference type="Google" id="ProtNLM"/>
    </source>
</evidence>
<name>A0A1Y5SE15_9RHOB</name>
<dbReference type="AlphaFoldDB" id="A0A1Y5SE15"/>
<reference evidence="1 2" key="1">
    <citation type="submission" date="2017-03" db="EMBL/GenBank/DDBJ databases">
        <authorList>
            <person name="Afonso C.L."/>
            <person name="Miller P.J."/>
            <person name="Scott M.A."/>
            <person name="Spackman E."/>
            <person name="Goraichik I."/>
            <person name="Dimitrov K.M."/>
            <person name="Suarez D.L."/>
            <person name="Swayne D.E."/>
        </authorList>
    </citation>
    <scope>NUCLEOTIDE SEQUENCE [LARGE SCALE GENOMIC DNA]</scope>
    <source>
        <strain evidence="1 2">CECT 7971</strain>
    </source>
</reference>
<dbReference type="EMBL" id="FWFW01000004">
    <property type="protein sequence ID" value="SLN38561.1"/>
    <property type="molecule type" value="Genomic_DNA"/>
</dbReference>
<sequence length="128" mass="14813">MRRTKTEQFAVDRFYNRASELRDDLYSFQDIKEIVPKAWFTLDQDMPATENKVKVTLRLDESVVDFYRATGPGYQARINRVLATYAQLRIGQIETRNAKVAAYRKSLRMGIDPDTEDIHGAPPVDVKE</sequence>
<dbReference type="OrthoDB" id="361944at2"/>
<organism evidence="1 2">
    <name type="scientific">Pacificibacter marinus</name>
    <dbReference type="NCBI Taxonomy" id="658057"/>
    <lineage>
        <taxon>Bacteria</taxon>
        <taxon>Pseudomonadati</taxon>
        <taxon>Pseudomonadota</taxon>
        <taxon>Alphaproteobacteria</taxon>
        <taxon>Rhodobacterales</taxon>
        <taxon>Roseobacteraceae</taxon>
        <taxon>Pacificibacter</taxon>
    </lineage>
</organism>
<keyword evidence="2" id="KW-1185">Reference proteome</keyword>
<dbReference type="Proteomes" id="UP000193307">
    <property type="component" value="Unassembled WGS sequence"/>
</dbReference>
<gene>
    <name evidence="1" type="ORF">PAM7971_01728</name>
</gene>
<protein>
    <recommendedName>
        <fullName evidence="3">BrnA antitoxin of type II toxin-antitoxin system</fullName>
    </recommendedName>
</protein>
<dbReference type="InterPro" id="IPR025528">
    <property type="entry name" value="BrnA_antitoxin"/>
</dbReference>
<dbReference type="RefSeq" id="WP_085848738.1">
    <property type="nucleotide sequence ID" value="NZ_FNZV01000003.1"/>
</dbReference>
<accession>A0A1Y5SE15</accession>
<evidence type="ECO:0000313" key="2">
    <source>
        <dbReference type="Proteomes" id="UP000193307"/>
    </source>
</evidence>
<dbReference type="Pfam" id="PF14384">
    <property type="entry name" value="BrnA_antitoxin"/>
    <property type="match status" value="1"/>
</dbReference>
<proteinExistence type="predicted"/>